<keyword evidence="8" id="KW-1185">Reference proteome</keyword>
<sequence length="521" mass="57364">MELLDQLGLLDQIRETAFLTRGSATFKNGQEIESRGWSFVQEAIDGNTNFDYCLGIRQPYTEDSIRGRLDDLDTNVLTAPAKLIKYSIDNASEYPVTAQVDFNGNVIDIKAKYLVGADGGRSTVRHLANIGFPGAQSAFKWIRLDATIRTNMPAPRSFAVSIESPTHGNVLWLPVDNGRTRIGVVWPKDTEPSDETIKEEVKKAVHPFEVEFDTLDWWSVYDIGQRVAERFKNGPIIIAGDAAHGHSSASAQGMNTGIHDSTNLGWKLAGVLKGWYTEGVLNTYEAERRSSAQKLIQLDTEIAACVSGTIPARFNAPPDADPNVYLIKLYRDNAAFTVGLGVSYEENILNQSNPTAPKLAIQVGHRPADPFLFQPGAKFPNRMQEFMPNNGKFWITIFAGGLDPDSKVPKLRKTSAERFIAFKSYLEGPTSFLNTLSSAFQFVTIIRGDGIFQSAETLNTTGIGKIVHDRTGEAYEAYGVDDTEGAVVVLRPDGIVGFFAGMDQKEAIAKYFEGFVQPRST</sequence>
<dbReference type="PRINTS" id="PR00420">
    <property type="entry name" value="RNGMNOXGNASE"/>
</dbReference>
<proteinExistence type="inferred from homology"/>
<feature type="domain" description="Phenol hydroxylase-like C-terminal dimerisation" evidence="6">
    <location>
        <begin position="342"/>
        <end position="519"/>
    </location>
</feature>
<dbReference type="PANTHER" id="PTHR43004:SF5">
    <property type="entry name" value="FAD-BINDING DOMAIN-CONTAINING PROTEIN"/>
    <property type="match status" value="1"/>
</dbReference>
<dbReference type="Gene3D" id="3.30.9.10">
    <property type="entry name" value="D-Amino Acid Oxidase, subunit A, domain 2"/>
    <property type="match status" value="1"/>
</dbReference>
<dbReference type="InterPro" id="IPR012941">
    <property type="entry name" value="Phe_hydrox_C_dim_dom"/>
</dbReference>
<dbReference type="OrthoDB" id="1716816at2759"/>
<evidence type="ECO:0000256" key="3">
    <source>
        <dbReference type="ARBA" id="ARBA00022827"/>
    </source>
</evidence>
<dbReference type="GO" id="GO:0071949">
    <property type="term" value="F:FAD binding"/>
    <property type="evidence" value="ECO:0007669"/>
    <property type="project" value="InterPro"/>
</dbReference>
<evidence type="ECO:0000256" key="4">
    <source>
        <dbReference type="ARBA" id="ARBA00023002"/>
    </source>
</evidence>
<name>A0A0C9VM64_SPHS4</name>
<evidence type="ECO:0008006" key="9">
    <source>
        <dbReference type="Google" id="ProtNLM"/>
    </source>
</evidence>
<protein>
    <recommendedName>
        <fullName evidence="9">FAD-binding domain-containing protein</fullName>
    </recommendedName>
</protein>
<dbReference type="InterPro" id="IPR038220">
    <property type="entry name" value="PHOX_C_sf"/>
</dbReference>
<organism evidence="7 8">
    <name type="scientific">Sphaerobolus stellatus (strain SS14)</name>
    <dbReference type="NCBI Taxonomy" id="990650"/>
    <lineage>
        <taxon>Eukaryota</taxon>
        <taxon>Fungi</taxon>
        <taxon>Dikarya</taxon>
        <taxon>Basidiomycota</taxon>
        <taxon>Agaricomycotina</taxon>
        <taxon>Agaricomycetes</taxon>
        <taxon>Phallomycetidae</taxon>
        <taxon>Geastrales</taxon>
        <taxon>Sphaerobolaceae</taxon>
        <taxon>Sphaerobolus</taxon>
    </lineage>
</organism>
<dbReference type="InterPro" id="IPR036188">
    <property type="entry name" value="FAD/NAD-bd_sf"/>
</dbReference>
<dbReference type="Gene3D" id="3.40.30.20">
    <property type="match status" value="1"/>
</dbReference>
<dbReference type="HOGENOM" id="CLU_009665_9_4_1"/>
<evidence type="ECO:0000313" key="7">
    <source>
        <dbReference type="EMBL" id="KIJ38975.1"/>
    </source>
</evidence>
<keyword evidence="3" id="KW-0274">FAD</keyword>
<dbReference type="Gene3D" id="3.50.50.60">
    <property type="entry name" value="FAD/NAD(P)-binding domain"/>
    <property type="match status" value="1"/>
</dbReference>
<evidence type="ECO:0000259" key="6">
    <source>
        <dbReference type="Pfam" id="PF07976"/>
    </source>
</evidence>
<dbReference type="InterPro" id="IPR036249">
    <property type="entry name" value="Thioredoxin-like_sf"/>
</dbReference>
<dbReference type="Pfam" id="PF07976">
    <property type="entry name" value="Phe_hydrox_dim"/>
    <property type="match status" value="1"/>
</dbReference>
<dbReference type="SUPFAM" id="SSF52833">
    <property type="entry name" value="Thioredoxin-like"/>
    <property type="match status" value="1"/>
</dbReference>
<dbReference type="Pfam" id="PF01494">
    <property type="entry name" value="FAD_binding_3"/>
    <property type="match status" value="1"/>
</dbReference>
<keyword evidence="4" id="KW-0560">Oxidoreductase</keyword>
<evidence type="ECO:0000313" key="8">
    <source>
        <dbReference type="Proteomes" id="UP000054279"/>
    </source>
</evidence>
<dbReference type="SUPFAM" id="SSF54373">
    <property type="entry name" value="FAD-linked reductases, C-terminal domain"/>
    <property type="match status" value="1"/>
</dbReference>
<keyword evidence="2" id="KW-0285">Flavoprotein</keyword>
<evidence type="ECO:0000256" key="1">
    <source>
        <dbReference type="ARBA" id="ARBA00007801"/>
    </source>
</evidence>
<gene>
    <name evidence="7" type="ORF">M422DRAFT_33024</name>
</gene>
<accession>A0A0C9VM64</accession>
<evidence type="ECO:0000256" key="2">
    <source>
        <dbReference type="ARBA" id="ARBA00022630"/>
    </source>
</evidence>
<evidence type="ECO:0000259" key="5">
    <source>
        <dbReference type="Pfam" id="PF01494"/>
    </source>
</evidence>
<dbReference type="EMBL" id="KN837156">
    <property type="protein sequence ID" value="KIJ38975.1"/>
    <property type="molecule type" value="Genomic_DNA"/>
</dbReference>
<feature type="domain" description="FAD-binding" evidence="5">
    <location>
        <begin position="1"/>
        <end position="297"/>
    </location>
</feature>
<reference evidence="7 8" key="1">
    <citation type="submission" date="2014-06" db="EMBL/GenBank/DDBJ databases">
        <title>Evolutionary Origins and Diversification of the Mycorrhizal Mutualists.</title>
        <authorList>
            <consortium name="DOE Joint Genome Institute"/>
            <consortium name="Mycorrhizal Genomics Consortium"/>
            <person name="Kohler A."/>
            <person name="Kuo A."/>
            <person name="Nagy L.G."/>
            <person name="Floudas D."/>
            <person name="Copeland A."/>
            <person name="Barry K.W."/>
            <person name="Cichocki N."/>
            <person name="Veneault-Fourrey C."/>
            <person name="LaButti K."/>
            <person name="Lindquist E.A."/>
            <person name="Lipzen A."/>
            <person name="Lundell T."/>
            <person name="Morin E."/>
            <person name="Murat C."/>
            <person name="Riley R."/>
            <person name="Ohm R."/>
            <person name="Sun H."/>
            <person name="Tunlid A."/>
            <person name="Henrissat B."/>
            <person name="Grigoriev I.V."/>
            <person name="Hibbett D.S."/>
            <person name="Martin F."/>
        </authorList>
    </citation>
    <scope>NUCLEOTIDE SEQUENCE [LARGE SCALE GENOMIC DNA]</scope>
    <source>
        <strain evidence="7 8">SS14</strain>
    </source>
</reference>
<comment type="similarity">
    <text evidence="1">Belongs to the PheA/TfdB FAD monooxygenase family.</text>
</comment>
<dbReference type="InterPro" id="IPR050641">
    <property type="entry name" value="RIFMO-like"/>
</dbReference>
<dbReference type="InterPro" id="IPR002938">
    <property type="entry name" value="FAD-bd"/>
</dbReference>
<dbReference type="Proteomes" id="UP000054279">
    <property type="component" value="Unassembled WGS sequence"/>
</dbReference>
<dbReference type="GO" id="GO:0016709">
    <property type="term" value="F:oxidoreductase activity, acting on paired donors, with incorporation or reduction of molecular oxygen, NAD(P)H as one donor, and incorporation of one atom of oxygen"/>
    <property type="evidence" value="ECO:0007669"/>
    <property type="project" value="UniProtKB-ARBA"/>
</dbReference>
<dbReference type="SUPFAM" id="SSF51905">
    <property type="entry name" value="FAD/NAD(P)-binding domain"/>
    <property type="match status" value="1"/>
</dbReference>
<dbReference type="PANTHER" id="PTHR43004">
    <property type="entry name" value="TRK SYSTEM POTASSIUM UPTAKE PROTEIN"/>
    <property type="match status" value="1"/>
</dbReference>
<dbReference type="AlphaFoldDB" id="A0A0C9VM64"/>